<protein>
    <submittedName>
        <fullName evidence="2">Uncharacterized protein</fullName>
    </submittedName>
</protein>
<accession>Q07NH3</accession>
<name>Q07NH3_RHOP5</name>
<gene>
    <name evidence="2" type="ordered locus">RPE_2573</name>
</gene>
<dbReference type="HOGENOM" id="CLU_186135_0_0_5"/>
<evidence type="ECO:0000313" key="2">
    <source>
        <dbReference type="EMBL" id="ABJ06511.1"/>
    </source>
</evidence>
<proteinExistence type="predicted"/>
<evidence type="ECO:0000256" key="1">
    <source>
        <dbReference type="SAM" id="Phobius"/>
    </source>
</evidence>
<organism evidence="2">
    <name type="scientific">Rhodopseudomonas palustris (strain BisA53)</name>
    <dbReference type="NCBI Taxonomy" id="316055"/>
    <lineage>
        <taxon>Bacteria</taxon>
        <taxon>Pseudomonadati</taxon>
        <taxon>Pseudomonadota</taxon>
        <taxon>Alphaproteobacteria</taxon>
        <taxon>Hyphomicrobiales</taxon>
        <taxon>Nitrobacteraceae</taxon>
        <taxon>Rhodopseudomonas</taxon>
    </lineage>
</organism>
<dbReference type="AlphaFoldDB" id="Q07NH3"/>
<dbReference type="KEGG" id="rpe:RPE_2573"/>
<keyword evidence="1" id="KW-1133">Transmembrane helix</keyword>
<dbReference type="STRING" id="316055.RPE_2573"/>
<keyword evidence="1" id="KW-0812">Transmembrane</keyword>
<feature type="transmembrane region" description="Helical" evidence="1">
    <location>
        <begin position="9"/>
        <end position="28"/>
    </location>
</feature>
<keyword evidence="1" id="KW-0472">Membrane</keyword>
<sequence>MQQHEMTKWLFRTMIVLGLIGFGTLYYIRHDWSQGWAPTVADDYRPSARAALPEFIGGADFPACQPIGRTAKGELVYSMDCEQAAK</sequence>
<dbReference type="EMBL" id="CP000463">
    <property type="protein sequence ID" value="ABJ06511.1"/>
    <property type="molecule type" value="Genomic_DNA"/>
</dbReference>
<reference evidence="2" key="1">
    <citation type="submission" date="2006-09" db="EMBL/GenBank/DDBJ databases">
        <title>Complete sequence of Rhodopseudomonas palustris BisA53.</title>
        <authorList>
            <consortium name="US DOE Joint Genome Institute"/>
            <person name="Copeland A."/>
            <person name="Lucas S."/>
            <person name="Lapidus A."/>
            <person name="Barry K."/>
            <person name="Detter J.C."/>
            <person name="Glavina del Rio T."/>
            <person name="Hammon N."/>
            <person name="Israni S."/>
            <person name="Dalin E."/>
            <person name="Tice H."/>
            <person name="Pitluck S."/>
            <person name="Chain P."/>
            <person name="Malfatti S."/>
            <person name="Shin M."/>
            <person name="Vergez L."/>
            <person name="Schmutz J."/>
            <person name="Larimer F."/>
            <person name="Land M."/>
            <person name="Hauser L."/>
            <person name="Pelletier D.A."/>
            <person name="Kyrpides N."/>
            <person name="Kim E."/>
            <person name="Harwood C.S."/>
            <person name="Oda Y."/>
            <person name="Richardson P."/>
        </authorList>
    </citation>
    <scope>NUCLEOTIDE SEQUENCE [LARGE SCALE GENOMIC DNA]</scope>
    <source>
        <strain evidence="2">BisA53</strain>
    </source>
</reference>